<dbReference type="Proteomes" id="UP001500888">
    <property type="component" value="Unassembled WGS sequence"/>
</dbReference>
<proteinExistence type="predicted"/>
<dbReference type="InterPro" id="IPR021424">
    <property type="entry name" value="PorA"/>
</dbReference>
<evidence type="ECO:0008006" key="4">
    <source>
        <dbReference type="Google" id="ProtNLM"/>
    </source>
</evidence>
<gene>
    <name evidence="2" type="ORF">GCM10022226_58490</name>
</gene>
<dbReference type="RefSeq" id="WP_344947214.1">
    <property type="nucleotide sequence ID" value="NZ_BAAAZR010000028.1"/>
</dbReference>
<accession>A0ABP7IZ33</accession>
<dbReference type="Pfam" id="PF11271">
    <property type="entry name" value="PorA"/>
    <property type="match status" value="1"/>
</dbReference>
<protein>
    <recommendedName>
        <fullName evidence="4">DUF3068 domain-containing protein</fullName>
    </recommendedName>
</protein>
<evidence type="ECO:0000313" key="3">
    <source>
        <dbReference type="Proteomes" id="UP001500888"/>
    </source>
</evidence>
<keyword evidence="1" id="KW-0472">Membrane</keyword>
<name>A0ABP7IZ33_9ACTN</name>
<comment type="caution">
    <text evidence="2">The sequence shown here is derived from an EMBL/GenBank/DDBJ whole genome shotgun (WGS) entry which is preliminary data.</text>
</comment>
<reference evidence="3" key="1">
    <citation type="journal article" date="2019" name="Int. J. Syst. Evol. Microbiol.">
        <title>The Global Catalogue of Microorganisms (GCM) 10K type strain sequencing project: providing services to taxonomists for standard genome sequencing and annotation.</title>
        <authorList>
            <consortium name="The Broad Institute Genomics Platform"/>
            <consortium name="The Broad Institute Genome Sequencing Center for Infectious Disease"/>
            <person name="Wu L."/>
            <person name="Ma J."/>
        </authorList>
    </citation>
    <scope>NUCLEOTIDE SEQUENCE [LARGE SCALE GENOMIC DNA]</scope>
    <source>
        <strain evidence="3">JCM 16908</strain>
    </source>
</reference>
<keyword evidence="1" id="KW-0812">Transmembrane</keyword>
<sequence length="314" mass="34065">MGRVVGIVLLGVGTFLIALAPLVRFQVAEKLIAAPADQYGITKLTADNAQYFSAGDLKVLNATLEITVTTRGDVTDAKDDRVVWDQFTSVSDVTNSRPGISMTEFRSAFNKYTGAAVNCCGASIDKQPVTLEGQIFLFPFGAEKKTYRVFNSSTGKAYDARFVSEDTVNGLAVYKYEQAVPPTKTQTLTAPASVMGMTEAGDVQVDRWYDGTTTYWVEPTSGVPVRQEQQRHEVLKTQDGVERKPALIATARFTPETTADLVKKATDSKNQIALIKTTVPLVLFVVGLLVVLAGAFLVVRRRPAPARRGSAEDS</sequence>
<keyword evidence="1" id="KW-1133">Transmembrane helix</keyword>
<dbReference type="EMBL" id="BAAAZR010000028">
    <property type="protein sequence ID" value="GAA3829948.1"/>
    <property type="molecule type" value="Genomic_DNA"/>
</dbReference>
<keyword evidence="3" id="KW-1185">Reference proteome</keyword>
<evidence type="ECO:0000313" key="2">
    <source>
        <dbReference type="EMBL" id="GAA3829948.1"/>
    </source>
</evidence>
<organism evidence="2 3">
    <name type="scientific">Sphaerisporangium flaviroseum</name>
    <dbReference type="NCBI Taxonomy" id="509199"/>
    <lineage>
        <taxon>Bacteria</taxon>
        <taxon>Bacillati</taxon>
        <taxon>Actinomycetota</taxon>
        <taxon>Actinomycetes</taxon>
        <taxon>Streptosporangiales</taxon>
        <taxon>Streptosporangiaceae</taxon>
        <taxon>Sphaerisporangium</taxon>
    </lineage>
</organism>
<feature type="transmembrane region" description="Helical" evidence="1">
    <location>
        <begin position="279"/>
        <end position="299"/>
    </location>
</feature>
<evidence type="ECO:0000256" key="1">
    <source>
        <dbReference type="SAM" id="Phobius"/>
    </source>
</evidence>